<keyword evidence="7" id="KW-1185">Reference proteome</keyword>
<evidence type="ECO:0000313" key="6">
    <source>
        <dbReference type="EMBL" id="MDQ0649140.1"/>
    </source>
</evidence>
<keyword evidence="2" id="KW-0472">Membrane</keyword>
<dbReference type="Pfam" id="PF24346">
    <property type="entry name" value="DUF7507"/>
    <property type="match status" value="1"/>
</dbReference>
<dbReference type="InterPro" id="IPR001434">
    <property type="entry name" value="OmcB-like_DUF11"/>
</dbReference>
<evidence type="ECO:0000256" key="1">
    <source>
        <dbReference type="SAM" id="MobiDB-lite"/>
    </source>
</evidence>
<feature type="domain" description="DUF11" evidence="4">
    <location>
        <begin position="350"/>
        <end position="483"/>
    </location>
</feature>
<dbReference type="InterPro" id="IPR055354">
    <property type="entry name" value="DUF7507"/>
</dbReference>
<feature type="region of interest" description="Disordered" evidence="1">
    <location>
        <begin position="218"/>
        <end position="239"/>
    </location>
</feature>
<feature type="transmembrane region" description="Helical" evidence="2">
    <location>
        <begin position="618"/>
        <end position="637"/>
    </location>
</feature>
<evidence type="ECO:0000259" key="5">
    <source>
        <dbReference type="Pfam" id="PF24346"/>
    </source>
</evidence>
<protein>
    <submittedName>
        <fullName evidence="6">LPXTG-motif cell wall-anchored protein/uncharacterized repeat protein (TIGR01451 family)</fullName>
    </submittedName>
</protein>
<feature type="domain" description="DUF7507" evidence="5">
    <location>
        <begin position="487"/>
        <end position="590"/>
    </location>
</feature>
<evidence type="ECO:0000313" key="7">
    <source>
        <dbReference type="Proteomes" id="UP001244427"/>
    </source>
</evidence>
<dbReference type="NCBIfam" id="TIGR01451">
    <property type="entry name" value="B_ant_repeat"/>
    <property type="match status" value="1"/>
</dbReference>
<organism evidence="6 7">
    <name type="scientific">Microbacterium natoriense</name>
    <dbReference type="NCBI Taxonomy" id="284570"/>
    <lineage>
        <taxon>Bacteria</taxon>
        <taxon>Bacillati</taxon>
        <taxon>Actinomycetota</taxon>
        <taxon>Actinomycetes</taxon>
        <taxon>Micrococcales</taxon>
        <taxon>Microbacteriaceae</taxon>
        <taxon>Microbacterium</taxon>
    </lineage>
</organism>
<name>A0AAW8F041_9MICO</name>
<proteinExistence type="predicted"/>
<evidence type="ECO:0000256" key="2">
    <source>
        <dbReference type="SAM" id="Phobius"/>
    </source>
</evidence>
<dbReference type="InterPro" id="IPR047589">
    <property type="entry name" value="DUF11_rpt"/>
</dbReference>
<dbReference type="AlphaFoldDB" id="A0AAW8F041"/>
<evidence type="ECO:0000259" key="4">
    <source>
        <dbReference type="Pfam" id="PF01345"/>
    </source>
</evidence>
<dbReference type="EMBL" id="JAUSXV010000001">
    <property type="protein sequence ID" value="MDQ0649140.1"/>
    <property type="molecule type" value="Genomic_DNA"/>
</dbReference>
<reference evidence="6 7" key="1">
    <citation type="submission" date="2023-07" db="EMBL/GenBank/DDBJ databases">
        <title>Comparative genomics of wheat-associated soil bacteria to identify genetic determinants of phenazine resistance.</title>
        <authorList>
            <person name="Mouncey N."/>
        </authorList>
    </citation>
    <scope>NUCLEOTIDE SEQUENCE [LARGE SCALE GENOMIC DNA]</scope>
    <source>
        <strain evidence="6 7">W4I9-1</strain>
    </source>
</reference>
<keyword evidence="2" id="KW-0812">Transmembrane</keyword>
<dbReference type="NCBIfam" id="TIGR01167">
    <property type="entry name" value="LPXTG_anchor"/>
    <property type="match status" value="1"/>
</dbReference>
<feature type="chain" id="PRO_5043633901" evidence="3">
    <location>
        <begin position="38"/>
        <end position="642"/>
    </location>
</feature>
<dbReference type="Proteomes" id="UP001244427">
    <property type="component" value="Unassembled WGS sequence"/>
</dbReference>
<comment type="caution">
    <text evidence="6">The sequence shown here is derived from an EMBL/GenBank/DDBJ whole genome shotgun (WGS) entry which is preliminary data.</text>
</comment>
<feature type="signal peptide" evidence="3">
    <location>
        <begin position="1"/>
        <end position="37"/>
    </location>
</feature>
<evidence type="ECO:0000256" key="3">
    <source>
        <dbReference type="SAM" id="SignalP"/>
    </source>
</evidence>
<keyword evidence="2" id="KW-1133">Transmembrane helix</keyword>
<sequence>MSDLNPRTTNRARTPLLLSGAMAMLIVPALVPMAAQAAPAADAELTTITRAGAFTQVVPDGVCSVDVRVAGAPGGSAVSAGDTEPDPEGDPGDLRGPNGSGALFSARLAVQAGQTLTGAVGGAGANGGAAGLPGGGVGGAGTHRGAGGGGYSEVSLGGELLLLAGGGGGTGGGHTADFGSGGDGGFALGGGVALDGGFVYAGGNGQNGQDEGVLEDVQTAPGGGQGGSTVGGAAGTNPRSQTDAELPGFDWNGFAGSSLLGGNGGPDNFADAGGAGGGGYFGGGGGAATDGEVGNATTGYFVGGGGGGGASYSADDALISALGLDKNRDAESGAALAAFVEFDWVMCDYDLAVSKSVVGAPVFEDGAIVRYSVTVTNNGPDDMAVGDTVSLSDELAVGGTLVSVDGLGASEPAVGEEITGDIEAYDLVDLGEEQGERPVGLAAGASATFVYDVVVAGSEPVTNTVTISDRATDDTDDEASATVDPAAPSLALVKTADLAKATQVGQKVTYSFVVTNTGNIDLREIAIDEGSFSGKGDLADPTCPAEPVSPGASVTCTTVYTVLAEDLTGDAITNTASASAVTPGGAAVESADAAAQVPTVKPVVATGLASTGGELNSIWVLSGAAALLTGAAVLIIARRRMS</sequence>
<dbReference type="Pfam" id="PF01345">
    <property type="entry name" value="DUF11"/>
    <property type="match status" value="1"/>
</dbReference>
<feature type="compositionally biased region" description="Gly residues" evidence="1">
    <location>
        <begin position="221"/>
        <end position="234"/>
    </location>
</feature>
<dbReference type="RefSeq" id="WP_307298331.1">
    <property type="nucleotide sequence ID" value="NZ_JAUSXV010000001.1"/>
</dbReference>
<keyword evidence="3" id="KW-0732">Signal</keyword>
<accession>A0AAW8F041</accession>
<gene>
    <name evidence="6" type="ORF">QFZ53_003336</name>
</gene>
<feature type="compositionally biased region" description="Low complexity" evidence="1">
    <location>
        <begin position="73"/>
        <end position="82"/>
    </location>
</feature>
<feature type="region of interest" description="Disordered" evidence="1">
    <location>
        <begin position="73"/>
        <end position="100"/>
    </location>
</feature>